<dbReference type="InterPro" id="IPR016163">
    <property type="entry name" value="Ald_DH_C"/>
</dbReference>
<accession>A0ABU1AAE6</accession>
<keyword evidence="2" id="KW-0521">NADP</keyword>
<dbReference type="EMBL" id="JAVCWF010000001">
    <property type="protein sequence ID" value="MDQ7937967.1"/>
    <property type="molecule type" value="Genomic_DNA"/>
</dbReference>
<evidence type="ECO:0000256" key="4">
    <source>
        <dbReference type="PROSITE-ProRule" id="PRU10007"/>
    </source>
</evidence>
<dbReference type="Gene3D" id="3.40.309.10">
    <property type="entry name" value="Aldehyde Dehydrogenase, Chain A, domain 2"/>
    <property type="match status" value="1"/>
</dbReference>
<keyword evidence="3 5" id="KW-0560">Oxidoreductase</keyword>
<dbReference type="InterPro" id="IPR015590">
    <property type="entry name" value="Aldehyde_DH_dom"/>
</dbReference>
<evidence type="ECO:0000256" key="3">
    <source>
        <dbReference type="ARBA" id="ARBA00023002"/>
    </source>
</evidence>
<dbReference type="InterPro" id="IPR016162">
    <property type="entry name" value="Ald_DH_N"/>
</dbReference>
<dbReference type="RefSeq" id="WP_308703676.1">
    <property type="nucleotide sequence ID" value="NZ_AP027463.1"/>
</dbReference>
<feature type="domain" description="Aldehyde dehydrogenase" evidence="6">
    <location>
        <begin position="3"/>
        <end position="447"/>
    </location>
</feature>
<reference evidence="7 8" key="1">
    <citation type="journal article" date="2023" name="Int. J. Syst. Evol. Microbiol.">
        <title>Lactiplantibacillus brownii sp. nov., a novel psychrotolerant species isolated from sauerkraut.</title>
        <authorList>
            <person name="Heng Y.C."/>
            <person name="Silvaraju S."/>
            <person name="Lee J.K.Y."/>
            <person name="Kittelmann S."/>
        </authorList>
    </citation>
    <scope>NUCLEOTIDE SEQUENCE [LARGE SCALE GENOMIC DNA]</scope>
    <source>
        <strain evidence="7 8">WILCCON 0030</strain>
    </source>
</reference>
<dbReference type="InterPro" id="IPR016160">
    <property type="entry name" value="Ald_DH_CS_CYS"/>
</dbReference>
<name>A0ABU1AAE6_9LACO</name>
<sequence>MAYQTTNPYNNQVIKTYQNISDADLAQALTATHQQYQDWRSQPVSDRAVILHRIAKLMRTEKTSLAKVVTQEMGKLIGESEDEVELCANIADYFADHAADFLKPTPLKTGIGEAYYQKQALGVLFMVEPWNFPYYQIMRVFAPNFMIGNPLLLKHASNTPGSAAAFVEVIRRAGAPVASLINLFVDYDQVAKAIADPRVVGVALTGSERGGASVAQTAGANLKKSTMELGGNDPFIILDDADMTKVAAWAPAARLANAGQICAASKRFIVMADKYEDFLKLLKTAFAAVKPGDPMDRATTLAPLSSARSKATLQKQVDAAIAGGAKVYYGNEKIDLSGQFFQPTILTDIDQNNPVYNQELFGPVASVYKVHSEAEAIQLANDSSYGLGSAIFSEDTKHAQAVASQIEAGMTFINRAWATLPELPFGGVKNSGYGREMYELGFDAFVNEHLVVNAK</sequence>
<comment type="similarity">
    <text evidence="1 5">Belongs to the aldehyde dehydrogenase family.</text>
</comment>
<evidence type="ECO:0000256" key="1">
    <source>
        <dbReference type="ARBA" id="ARBA00009986"/>
    </source>
</evidence>
<dbReference type="Proteomes" id="UP001227831">
    <property type="component" value="Unassembled WGS sequence"/>
</dbReference>
<dbReference type="InterPro" id="IPR047110">
    <property type="entry name" value="GABD/Sad-like"/>
</dbReference>
<gene>
    <name evidence="7" type="ORF">RA086_10135</name>
</gene>
<evidence type="ECO:0000256" key="5">
    <source>
        <dbReference type="RuleBase" id="RU003345"/>
    </source>
</evidence>
<evidence type="ECO:0000313" key="8">
    <source>
        <dbReference type="Proteomes" id="UP001227831"/>
    </source>
</evidence>
<dbReference type="Pfam" id="PF00171">
    <property type="entry name" value="Aldedh"/>
    <property type="match status" value="1"/>
</dbReference>
<dbReference type="PANTHER" id="PTHR43217:SF2">
    <property type="entry name" value="SUCCINATE-SEMIALDEHYDE DEHYDROGENASE [NADP(+)]"/>
    <property type="match status" value="1"/>
</dbReference>
<dbReference type="CDD" id="cd07100">
    <property type="entry name" value="ALDH_SSADH1_GabD1"/>
    <property type="match status" value="1"/>
</dbReference>
<organism evidence="7 8">
    <name type="scientific">Lactiplantibacillus brownii</name>
    <dbReference type="NCBI Taxonomy" id="3069269"/>
    <lineage>
        <taxon>Bacteria</taxon>
        <taxon>Bacillati</taxon>
        <taxon>Bacillota</taxon>
        <taxon>Bacilli</taxon>
        <taxon>Lactobacillales</taxon>
        <taxon>Lactobacillaceae</taxon>
        <taxon>Lactiplantibacillus</taxon>
    </lineage>
</organism>
<proteinExistence type="inferred from homology"/>
<keyword evidence="8" id="KW-1185">Reference proteome</keyword>
<feature type="active site" evidence="4">
    <location>
        <position position="228"/>
    </location>
</feature>
<dbReference type="SUPFAM" id="SSF53720">
    <property type="entry name" value="ALDH-like"/>
    <property type="match status" value="1"/>
</dbReference>
<dbReference type="PROSITE" id="PS00070">
    <property type="entry name" value="ALDEHYDE_DEHYDR_CYS"/>
    <property type="match status" value="1"/>
</dbReference>
<protein>
    <submittedName>
        <fullName evidence="7">NAD-dependent succinate-semialdehyde dehydrogenase</fullName>
    </submittedName>
</protein>
<dbReference type="Gene3D" id="3.40.605.10">
    <property type="entry name" value="Aldehyde Dehydrogenase, Chain A, domain 1"/>
    <property type="match status" value="1"/>
</dbReference>
<evidence type="ECO:0000313" key="7">
    <source>
        <dbReference type="EMBL" id="MDQ7937967.1"/>
    </source>
</evidence>
<evidence type="ECO:0000259" key="6">
    <source>
        <dbReference type="Pfam" id="PF00171"/>
    </source>
</evidence>
<comment type="caution">
    <text evidence="7">The sequence shown here is derived from an EMBL/GenBank/DDBJ whole genome shotgun (WGS) entry which is preliminary data.</text>
</comment>
<evidence type="ECO:0000256" key="2">
    <source>
        <dbReference type="ARBA" id="ARBA00022857"/>
    </source>
</evidence>
<dbReference type="InterPro" id="IPR016161">
    <property type="entry name" value="Ald_DH/histidinol_DH"/>
</dbReference>
<dbReference type="PANTHER" id="PTHR43217">
    <property type="entry name" value="SUCCINATE SEMIALDEHYDE DEHYDROGENASE [NAD(P)+] SAD"/>
    <property type="match status" value="1"/>
</dbReference>
<dbReference type="InterPro" id="IPR044148">
    <property type="entry name" value="ALDH_GabD1-like"/>
</dbReference>
<dbReference type="InterPro" id="IPR029510">
    <property type="entry name" value="Ald_DH_CS_GLU"/>
</dbReference>
<dbReference type="PROSITE" id="PS00687">
    <property type="entry name" value="ALDEHYDE_DEHYDR_GLU"/>
    <property type="match status" value="1"/>
</dbReference>